<feature type="domain" description="UvrC family homology region profile" evidence="10">
    <location>
        <begin position="262"/>
        <end position="478"/>
    </location>
</feature>
<dbReference type="InterPro" id="IPR000305">
    <property type="entry name" value="GIY-YIG_endonuc"/>
</dbReference>
<dbReference type="PROSITE" id="PS50164">
    <property type="entry name" value="GIY_YIG"/>
    <property type="match status" value="1"/>
</dbReference>
<dbReference type="PANTHER" id="PTHR30562:SF1">
    <property type="entry name" value="UVRABC SYSTEM PROTEIN C"/>
    <property type="match status" value="1"/>
</dbReference>
<feature type="domain" description="GIY-YIG" evidence="9">
    <location>
        <begin position="18"/>
        <end position="96"/>
    </location>
</feature>
<sequence>MTAAEAFDAQAFVRRLTTQPGVYRMLDGGGEVLYVGKARNLKKRVSSYFLRASGNPRIEAMVDQVAAIEISITASEDEALLLESSLIKSLKPRYNVCLRDDKSYPYLRLTGHRYPRIVFHRGARKPNERYFGPFPSAATVRETISTLQKVFEVRGCSDSYFEARTRPCLQHQIRRCSAPCVGLVSEADYAASVDAVSDVMQGRAESLVRALQSRMDEQAAALDFESAARTRDRIAAIRRMQETKIVTGLKGDADVVVLESINGLTGVGVMSIRAGQNRGQVQHFPRVPKDVSAEELMGEFLAQHYTSHAPPDELIVNVAPAEADWLTHALSEAAGRKLVIKAQVRDVRRRLRDMASASLREALKHRVLSRQNIGSRLLALQARFALERVPERLECFDISHSRGEETMASCVVFGSEGADKSQYRRFAINGITPGDDYAAIRQAVLRRFKHVVSGESPCPDVLLIDGGKGQLASAMSALEELAVEPPLILGVAKGSARKPGLEQLFMPGKNEALRLDDDDPALHLIQQVRDEAHRFAITGHRGRRAKARTRSELDDIPGLGPVRRQALLRRFGGMRQLRRASLDELQKVEGFHRALARRVYDHLHENPSG</sequence>
<dbReference type="Pfam" id="PF14520">
    <property type="entry name" value="HHH_5"/>
    <property type="match status" value="1"/>
</dbReference>
<dbReference type="PANTHER" id="PTHR30562">
    <property type="entry name" value="UVRC/OXIDOREDUCTASE"/>
    <property type="match status" value="1"/>
</dbReference>
<keyword evidence="1 7" id="KW-0963">Cytoplasm</keyword>
<evidence type="ECO:0000259" key="10">
    <source>
        <dbReference type="PROSITE" id="PS50165"/>
    </source>
</evidence>
<dbReference type="SMART" id="SM00278">
    <property type="entry name" value="HhH1"/>
    <property type="match status" value="2"/>
</dbReference>
<dbReference type="Gene3D" id="1.10.150.20">
    <property type="entry name" value="5' to 3' exonuclease, C-terminal subdomain"/>
    <property type="match status" value="1"/>
</dbReference>
<dbReference type="SUPFAM" id="SSF46600">
    <property type="entry name" value="C-terminal UvrC-binding domain of UvrB"/>
    <property type="match status" value="1"/>
</dbReference>
<dbReference type="InterPro" id="IPR003583">
    <property type="entry name" value="Hlx-hairpin-Hlx_DNA-bd_motif"/>
</dbReference>
<keyword evidence="5 7" id="KW-0234">DNA repair</keyword>
<dbReference type="GO" id="GO:0003677">
    <property type="term" value="F:DNA binding"/>
    <property type="evidence" value="ECO:0007669"/>
    <property type="project" value="UniProtKB-UniRule"/>
</dbReference>
<keyword evidence="4 7" id="KW-0267">Excision nuclease</keyword>
<accession>A0A1Y1SCF1</accession>
<dbReference type="InterPro" id="IPR001162">
    <property type="entry name" value="UvrC_RNase_H_dom"/>
</dbReference>
<gene>
    <name evidence="7" type="primary">uvrC</name>
    <name evidence="11" type="ORF">ATO7_13413</name>
</gene>
<comment type="similarity">
    <text evidence="7">Belongs to the UvrC family.</text>
</comment>
<dbReference type="FunFam" id="3.30.420.340:FF:000001">
    <property type="entry name" value="UvrABC system protein C"/>
    <property type="match status" value="1"/>
</dbReference>
<dbReference type="GO" id="GO:0006289">
    <property type="term" value="P:nucleotide-excision repair"/>
    <property type="evidence" value="ECO:0007669"/>
    <property type="project" value="UniProtKB-UniRule"/>
</dbReference>
<dbReference type="HAMAP" id="MF_00203">
    <property type="entry name" value="UvrC"/>
    <property type="match status" value="1"/>
</dbReference>
<dbReference type="SUPFAM" id="SSF82771">
    <property type="entry name" value="GIY-YIG endonuclease"/>
    <property type="match status" value="1"/>
</dbReference>
<dbReference type="InterPro" id="IPR004791">
    <property type="entry name" value="UvrC"/>
</dbReference>
<dbReference type="Pfam" id="PF02151">
    <property type="entry name" value="UVR"/>
    <property type="match status" value="1"/>
</dbReference>
<evidence type="ECO:0000313" key="11">
    <source>
        <dbReference type="EMBL" id="ORE86298.1"/>
    </source>
</evidence>
<evidence type="ECO:0000259" key="8">
    <source>
        <dbReference type="PROSITE" id="PS50151"/>
    </source>
</evidence>
<comment type="function">
    <text evidence="7">The UvrABC repair system catalyzes the recognition and processing of DNA lesions. UvrC both incises the 5' and 3' sides of the lesion. The N-terminal half is responsible for the 3' incision and the C-terminal half is responsible for the 5' incision.</text>
</comment>
<dbReference type="PROSITE" id="PS50165">
    <property type="entry name" value="UVRC"/>
    <property type="match status" value="1"/>
</dbReference>
<dbReference type="InterPro" id="IPR001943">
    <property type="entry name" value="UVR_dom"/>
</dbReference>
<dbReference type="Gene3D" id="3.40.1440.10">
    <property type="entry name" value="GIY-YIG endonuclease"/>
    <property type="match status" value="1"/>
</dbReference>
<dbReference type="NCBIfam" id="NF001824">
    <property type="entry name" value="PRK00558.1-5"/>
    <property type="match status" value="1"/>
</dbReference>
<dbReference type="Pfam" id="PF01541">
    <property type="entry name" value="GIY-YIG"/>
    <property type="match status" value="1"/>
</dbReference>
<dbReference type="GO" id="GO:0009380">
    <property type="term" value="C:excinuclease repair complex"/>
    <property type="evidence" value="ECO:0007669"/>
    <property type="project" value="InterPro"/>
</dbReference>
<evidence type="ECO:0000256" key="2">
    <source>
        <dbReference type="ARBA" id="ARBA00022763"/>
    </source>
</evidence>
<dbReference type="NCBIfam" id="TIGR00194">
    <property type="entry name" value="uvrC"/>
    <property type="match status" value="1"/>
</dbReference>
<keyword evidence="12" id="KW-1185">Reference proteome</keyword>
<reference evidence="11 12" key="1">
    <citation type="submission" date="2013-04" db="EMBL/GenBank/DDBJ databases">
        <title>Oceanococcus atlanticus 22II-S10r2 Genome Sequencing.</title>
        <authorList>
            <person name="Lai Q."/>
            <person name="Li G."/>
            <person name="Shao Z."/>
        </authorList>
    </citation>
    <scope>NUCLEOTIDE SEQUENCE [LARGE SCALE GENOMIC DNA]</scope>
    <source>
        <strain evidence="11 12">22II-S10r2</strain>
    </source>
</reference>
<dbReference type="GO" id="GO:0009381">
    <property type="term" value="F:excinuclease ABC activity"/>
    <property type="evidence" value="ECO:0007669"/>
    <property type="project" value="UniProtKB-UniRule"/>
</dbReference>
<feature type="domain" description="UVR" evidence="8">
    <location>
        <begin position="205"/>
        <end position="240"/>
    </location>
</feature>
<evidence type="ECO:0000256" key="3">
    <source>
        <dbReference type="ARBA" id="ARBA00022769"/>
    </source>
</evidence>
<evidence type="ECO:0000313" key="12">
    <source>
        <dbReference type="Proteomes" id="UP000192342"/>
    </source>
</evidence>
<dbReference type="Pfam" id="PF08459">
    <property type="entry name" value="UvrC_RNaseH_dom"/>
    <property type="match status" value="1"/>
</dbReference>
<dbReference type="Gene3D" id="4.10.860.10">
    <property type="entry name" value="UVR domain"/>
    <property type="match status" value="1"/>
</dbReference>
<evidence type="ECO:0000256" key="7">
    <source>
        <dbReference type="HAMAP-Rule" id="MF_00203"/>
    </source>
</evidence>
<dbReference type="InterPro" id="IPR038476">
    <property type="entry name" value="UvrC_RNase_H_dom_sf"/>
</dbReference>
<dbReference type="InterPro" id="IPR050066">
    <property type="entry name" value="UvrABC_protein_C"/>
</dbReference>
<dbReference type="FunFam" id="3.40.1440.10:FF:000001">
    <property type="entry name" value="UvrABC system protein C"/>
    <property type="match status" value="1"/>
</dbReference>
<evidence type="ECO:0000256" key="6">
    <source>
        <dbReference type="ARBA" id="ARBA00023236"/>
    </source>
</evidence>
<dbReference type="Pfam" id="PF22920">
    <property type="entry name" value="UvrC_RNaseH"/>
    <property type="match status" value="1"/>
</dbReference>
<proteinExistence type="inferred from homology"/>
<dbReference type="Proteomes" id="UP000192342">
    <property type="component" value="Unassembled WGS sequence"/>
</dbReference>
<comment type="subcellular location">
    <subcellularLocation>
        <location evidence="7">Cytoplasm</location>
    </subcellularLocation>
</comment>
<dbReference type="InterPro" id="IPR010994">
    <property type="entry name" value="RuvA_2-like"/>
</dbReference>
<evidence type="ECO:0000259" key="9">
    <source>
        <dbReference type="PROSITE" id="PS50164"/>
    </source>
</evidence>
<name>A0A1Y1SCF1_9GAMM</name>
<dbReference type="InterPro" id="IPR036876">
    <property type="entry name" value="UVR_dom_sf"/>
</dbReference>
<protein>
    <recommendedName>
        <fullName evidence="7">UvrABC system protein C</fullName>
        <shortName evidence="7">Protein UvrC</shortName>
    </recommendedName>
    <alternativeName>
        <fullName evidence="7">Excinuclease ABC subunit C</fullName>
    </alternativeName>
</protein>
<dbReference type="STRING" id="1317117.ATO7_13413"/>
<evidence type="ECO:0000256" key="1">
    <source>
        <dbReference type="ARBA" id="ARBA00022490"/>
    </source>
</evidence>
<dbReference type="PROSITE" id="PS50151">
    <property type="entry name" value="UVR"/>
    <property type="match status" value="1"/>
</dbReference>
<keyword evidence="6 7" id="KW-0742">SOS response</keyword>
<dbReference type="OrthoDB" id="9804933at2"/>
<comment type="caution">
    <text evidence="11">The sequence shown here is derived from an EMBL/GenBank/DDBJ whole genome shotgun (WGS) entry which is preliminary data.</text>
</comment>
<dbReference type="InterPro" id="IPR047296">
    <property type="entry name" value="GIY-YIG_UvrC_Cho"/>
</dbReference>
<dbReference type="SMART" id="SM00465">
    <property type="entry name" value="GIYc"/>
    <property type="match status" value="1"/>
</dbReference>
<dbReference type="EMBL" id="AQQV01000003">
    <property type="protein sequence ID" value="ORE86298.1"/>
    <property type="molecule type" value="Genomic_DNA"/>
</dbReference>
<dbReference type="AlphaFoldDB" id="A0A1Y1SCF1"/>
<keyword evidence="3 7" id="KW-0228">DNA excision</keyword>
<dbReference type="RefSeq" id="WP_083562540.1">
    <property type="nucleotide sequence ID" value="NZ_AQQV01000003.1"/>
</dbReference>
<dbReference type="InterPro" id="IPR035901">
    <property type="entry name" value="GIY-YIG_endonuc_sf"/>
</dbReference>
<comment type="subunit">
    <text evidence="7">Interacts with UvrB in an incision complex.</text>
</comment>
<evidence type="ECO:0000256" key="5">
    <source>
        <dbReference type="ARBA" id="ARBA00023204"/>
    </source>
</evidence>
<dbReference type="GO" id="GO:0009432">
    <property type="term" value="P:SOS response"/>
    <property type="evidence" value="ECO:0007669"/>
    <property type="project" value="UniProtKB-UniRule"/>
</dbReference>
<dbReference type="Gene3D" id="3.30.420.340">
    <property type="entry name" value="UvrC, RNAse H endonuclease domain"/>
    <property type="match status" value="1"/>
</dbReference>
<dbReference type="GO" id="GO:0005737">
    <property type="term" value="C:cytoplasm"/>
    <property type="evidence" value="ECO:0007669"/>
    <property type="project" value="UniProtKB-SubCell"/>
</dbReference>
<organism evidence="11 12">
    <name type="scientific">Oceanococcus atlanticus</name>
    <dbReference type="NCBI Taxonomy" id="1317117"/>
    <lineage>
        <taxon>Bacteria</taxon>
        <taxon>Pseudomonadati</taxon>
        <taxon>Pseudomonadota</taxon>
        <taxon>Gammaproteobacteria</taxon>
        <taxon>Chromatiales</taxon>
        <taxon>Oceanococcaceae</taxon>
        <taxon>Oceanococcus</taxon>
    </lineage>
</organism>
<dbReference type="SUPFAM" id="SSF47781">
    <property type="entry name" value="RuvA domain 2-like"/>
    <property type="match status" value="1"/>
</dbReference>
<evidence type="ECO:0000256" key="4">
    <source>
        <dbReference type="ARBA" id="ARBA00022881"/>
    </source>
</evidence>
<keyword evidence="2 7" id="KW-0227">DNA damage</keyword>
<dbReference type="CDD" id="cd10434">
    <property type="entry name" value="GIY-YIG_UvrC_Cho"/>
    <property type="match status" value="1"/>
</dbReference>